<evidence type="ECO:0000313" key="2">
    <source>
        <dbReference type="Proteomes" id="UP000039865"/>
    </source>
</evidence>
<dbReference type="InParanoid" id="A0A078A2I0"/>
<proteinExistence type="predicted"/>
<evidence type="ECO:0000313" key="1">
    <source>
        <dbReference type="EMBL" id="CDW76411.1"/>
    </source>
</evidence>
<reference evidence="1 2" key="1">
    <citation type="submission" date="2014-06" db="EMBL/GenBank/DDBJ databases">
        <authorList>
            <person name="Swart Estienne"/>
        </authorList>
    </citation>
    <scope>NUCLEOTIDE SEQUENCE [LARGE SCALE GENOMIC DNA]</scope>
    <source>
        <strain evidence="1 2">130c</strain>
    </source>
</reference>
<keyword evidence="2" id="KW-1185">Reference proteome</keyword>
<dbReference type="AlphaFoldDB" id="A0A078A2I0"/>
<dbReference type="PANTHER" id="PTHR46512">
    <property type="entry name" value="PEPTIDYLPROLYL ISOMERASE"/>
    <property type="match status" value="1"/>
</dbReference>
<sequence length="284" mass="33324">MDELHNLVKGQAEGFEIHKVHRDSVGKEKYLKMEKDEFLTQTNVQKLGQEVAIELSGKNWEEKYEWVNNQREEGNKIFKKGIYDQAIDTYLKALCGMDFGKQDEDQEERVNKDLKAPILNNIALCLIKQNKFMRSNQMLDQVLKVDPENFKAWTRKVQNFLKIGDTEEAKKTVTDAEKQAVTLEDKALITGLYKEIAQQTLKEKNFSKNIFANKLGGLYQDKPDYSKMEEFMQEYENEYLASLSNTQWFLYPFLKTARVVFRKLGLCRDKNSDEFKNRKNNKVE</sequence>
<accession>A0A078A2I0</accession>
<dbReference type="InterPro" id="IPR050754">
    <property type="entry name" value="FKBP4/5/8-like"/>
</dbReference>
<name>A0A078A2I0_STYLE</name>
<dbReference type="SUPFAM" id="SSF48452">
    <property type="entry name" value="TPR-like"/>
    <property type="match status" value="1"/>
</dbReference>
<dbReference type="Gene3D" id="1.25.40.10">
    <property type="entry name" value="Tetratricopeptide repeat domain"/>
    <property type="match status" value="1"/>
</dbReference>
<gene>
    <name evidence="1" type="primary">Contig18060.g19193</name>
    <name evidence="1" type="ORF">STYLEM_5411</name>
</gene>
<organism evidence="1 2">
    <name type="scientific">Stylonychia lemnae</name>
    <name type="common">Ciliate</name>
    <dbReference type="NCBI Taxonomy" id="5949"/>
    <lineage>
        <taxon>Eukaryota</taxon>
        <taxon>Sar</taxon>
        <taxon>Alveolata</taxon>
        <taxon>Ciliophora</taxon>
        <taxon>Intramacronucleata</taxon>
        <taxon>Spirotrichea</taxon>
        <taxon>Stichotrichia</taxon>
        <taxon>Sporadotrichida</taxon>
        <taxon>Oxytrichidae</taxon>
        <taxon>Stylonychinae</taxon>
        <taxon>Stylonychia</taxon>
    </lineage>
</organism>
<dbReference type="Proteomes" id="UP000039865">
    <property type="component" value="Unassembled WGS sequence"/>
</dbReference>
<dbReference type="EMBL" id="CCKQ01005247">
    <property type="protein sequence ID" value="CDW76411.1"/>
    <property type="molecule type" value="Genomic_DNA"/>
</dbReference>
<protein>
    <submittedName>
        <fullName evidence="1">Tpr domain containing protein</fullName>
    </submittedName>
</protein>
<dbReference type="OrthoDB" id="313426at2759"/>
<dbReference type="InterPro" id="IPR011990">
    <property type="entry name" value="TPR-like_helical_dom_sf"/>
</dbReference>